<proteinExistence type="predicted"/>
<keyword evidence="1" id="KW-0732">Signal</keyword>
<dbReference type="AlphaFoldDB" id="A0A1X2I136"/>
<feature type="signal peptide" evidence="1">
    <location>
        <begin position="1"/>
        <end position="23"/>
    </location>
</feature>
<feature type="chain" id="PRO_5012530055" evidence="1">
    <location>
        <begin position="24"/>
        <end position="126"/>
    </location>
</feature>
<reference evidence="2 3" key="1">
    <citation type="submission" date="2016-07" db="EMBL/GenBank/DDBJ databases">
        <title>Pervasive Adenine N6-methylation of Active Genes in Fungi.</title>
        <authorList>
            <consortium name="DOE Joint Genome Institute"/>
            <person name="Mondo S.J."/>
            <person name="Dannebaum R.O."/>
            <person name="Kuo R.C."/>
            <person name="Labutti K."/>
            <person name="Haridas S."/>
            <person name="Kuo A."/>
            <person name="Salamov A."/>
            <person name="Ahrendt S.R."/>
            <person name="Lipzen A."/>
            <person name="Sullivan W."/>
            <person name="Andreopoulos W.B."/>
            <person name="Clum A."/>
            <person name="Lindquist E."/>
            <person name="Daum C."/>
            <person name="Ramamoorthy G.K."/>
            <person name="Gryganskyi A."/>
            <person name="Culley D."/>
            <person name="Magnuson J.K."/>
            <person name="James T.Y."/>
            <person name="O'Malley M.A."/>
            <person name="Stajich J.E."/>
            <person name="Spatafora J.W."/>
            <person name="Visel A."/>
            <person name="Grigoriev I.V."/>
        </authorList>
    </citation>
    <scope>NUCLEOTIDE SEQUENCE [LARGE SCALE GENOMIC DNA]</scope>
    <source>
        <strain evidence="2 3">NRRL 1336</strain>
    </source>
</reference>
<gene>
    <name evidence="2" type="ORF">BCR42DRAFT_443286</name>
</gene>
<keyword evidence="3" id="KW-1185">Reference proteome</keyword>
<dbReference type="EMBL" id="MCGE01000040">
    <property type="protein sequence ID" value="ORZ06190.1"/>
    <property type="molecule type" value="Genomic_DNA"/>
</dbReference>
<comment type="caution">
    <text evidence="2">The sequence shown here is derived from an EMBL/GenBank/DDBJ whole genome shotgun (WGS) entry which is preliminary data.</text>
</comment>
<dbReference type="Proteomes" id="UP000193560">
    <property type="component" value="Unassembled WGS sequence"/>
</dbReference>
<accession>A0A1X2I136</accession>
<evidence type="ECO:0000256" key="1">
    <source>
        <dbReference type="SAM" id="SignalP"/>
    </source>
</evidence>
<organism evidence="2 3">
    <name type="scientific">Absidia repens</name>
    <dbReference type="NCBI Taxonomy" id="90262"/>
    <lineage>
        <taxon>Eukaryota</taxon>
        <taxon>Fungi</taxon>
        <taxon>Fungi incertae sedis</taxon>
        <taxon>Mucoromycota</taxon>
        <taxon>Mucoromycotina</taxon>
        <taxon>Mucoromycetes</taxon>
        <taxon>Mucorales</taxon>
        <taxon>Cunninghamellaceae</taxon>
        <taxon>Absidia</taxon>
    </lineage>
</organism>
<protein>
    <submittedName>
        <fullName evidence="2">Uncharacterized protein</fullName>
    </submittedName>
</protein>
<sequence length="126" mass="13952">MNHNTVLFFLAVTVTLSTLVVKAAPCFSMDPAVGGDIQMIYQSSESRVPFKKGACIPYLNTGNYPAVAGASLTYDSCYTFGDVNCSERYPDELYIHLGPKELTYIPPSRDGIRALMCYEEVTLRSY</sequence>
<evidence type="ECO:0000313" key="3">
    <source>
        <dbReference type="Proteomes" id="UP000193560"/>
    </source>
</evidence>
<name>A0A1X2I136_9FUNG</name>
<evidence type="ECO:0000313" key="2">
    <source>
        <dbReference type="EMBL" id="ORZ06190.1"/>
    </source>
</evidence>